<proteinExistence type="predicted"/>
<dbReference type="AlphaFoldDB" id="A0A5D4H6N5"/>
<accession>A0A5D4H6N5</accession>
<dbReference type="SUPFAM" id="SSF54285">
    <property type="entry name" value="MoaD/ThiS"/>
    <property type="match status" value="1"/>
</dbReference>
<reference evidence="1 2" key="1">
    <citation type="submission" date="2019-08" db="EMBL/GenBank/DDBJ databases">
        <title>Phlebobacter frassis gen. nov. sp. nov., a new member of family Sphingobacteriaceae isolated from sand fly rearing media.</title>
        <authorList>
            <person name="Kakumanu M.L."/>
            <person name="Marayati B.F."/>
            <person name="Wada-Katsumata A."/>
            <person name="Wasserberg G."/>
            <person name="Schal C."/>
            <person name="Apperson C.S."/>
            <person name="Ponnusamy L."/>
        </authorList>
    </citation>
    <scope>NUCLEOTIDE SEQUENCE [LARGE SCALE GENOMIC DNA]</scope>
    <source>
        <strain evidence="1 2">SSI9</strain>
    </source>
</reference>
<protein>
    <submittedName>
        <fullName evidence="1">Sulfur carrier protein ThiS</fullName>
    </submittedName>
</protein>
<keyword evidence="2" id="KW-1185">Reference proteome</keyword>
<evidence type="ECO:0000313" key="1">
    <source>
        <dbReference type="EMBL" id="TYR36368.1"/>
    </source>
</evidence>
<dbReference type="CDD" id="cd00565">
    <property type="entry name" value="Ubl_ThiS"/>
    <property type="match status" value="1"/>
</dbReference>
<comment type="caution">
    <text evidence="1">The sequence shown here is derived from an EMBL/GenBank/DDBJ whole genome shotgun (WGS) entry which is preliminary data.</text>
</comment>
<dbReference type="InterPro" id="IPR016155">
    <property type="entry name" value="Mopterin_synth/thiamin_S_b"/>
</dbReference>
<dbReference type="Gene3D" id="3.10.20.30">
    <property type="match status" value="1"/>
</dbReference>
<sequence>MELIINHQRKFFGEAPASLEELMQLEAPGKSKGIAVAVNNQVVPKTQWPSTVLRDRDFILIITATQGG</sequence>
<dbReference type="EMBL" id="VTAV01000005">
    <property type="protein sequence ID" value="TYR36368.1"/>
    <property type="molecule type" value="Genomic_DNA"/>
</dbReference>
<dbReference type="PANTHER" id="PTHR34472">
    <property type="entry name" value="SULFUR CARRIER PROTEIN THIS"/>
    <property type="match status" value="1"/>
</dbReference>
<dbReference type="InterPro" id="IPR010035">
    <property type="entry name" value="Thi_S"/>
</dbReference>
<dbReference type="InterPro" id="IPR003749">
    <property type="entry name" value="ThiS/MoaD-like"/>
</dbReference>
<dbReference type="InterPro" id="IPR012675">
    <property type="entry name" value="Beta-grasp_dom_sf"/>
</dbReference>
<organism evidence="1 2">
    <name type="scientific">Sphingobacterium phlebotomi</name>
    <dbReference type="NCBI Taxonomy" id="2605433"/>
    <lineage>
        <taxon>Bacteria</taxon>
        <taxon>Pseudomonadati</taxon>
        <taxon>Bacteroidota</taxon>
        <taxon>Sphingobacteriia</taxon>
        <taxon>Sphingobacteriales</taxon>
        <taxon>Sphingobacteriaceae</taxon>
        <taxon>Sphingobacterium</taxon>
    </lineage>
</organism>
<dbReference type="PANTHER" id="PTHR34472:SF1">
    <property type="entry name" value="SULFUR CARRIER PROTEIN THIS"/>
    <property type="match status" value="1"/>
</dbReference>
<name>A0A5D4H6N5_9SPHI</name>
<dbReference type="NCBIfam" id="TIGR01683">
    <property type="entry name" value="thiS"/>
    <property type="match status" value="1"/>
</dbReference>
<evidence type="ECO:0000313" key="2">
    <source>
        <dbReference type="Proteomes" id="UP000322362"/>
    </source>
</evidence>
<dbReference type="Proteomes" id="UP000322362">
    <property type="component" value="Unassembled WGS sequence"/>
</dbReference>
<gene>
    <name evidence="1" type="primary">thiS</name>
    <name evidence="1" type="ORF">FXV77_10215</name>
</gene>
<dbReference type="Pfam" id="PF02597">
    <property type="entry name" value="ThiS"/>
    <property type="match status" value="1"/>
</dbReference>